<feature type="transmembrane region" description="Helical" evidence="10">
    <location>
        <begin position="758"/>
        <end position="778"/>
    </location>
</feature>
<dbReference type="PANTHER" id="PTHR42798:SF6">
    <property type="entry name" value="CELL DIVISION ATP-BINDING PROTEIN FTSE"/>
    <property type="match status" value="1"/>
</dbReference>
<keyword evidence="2" id="KW-0813">Transport</keyword>
<accession>A0A2Z2K5A9</accession>
<dbReference type="PROSITE" id="PS50893">
    <property type="entry name" value="ABC_TRANSPORTER_2"/>
    <property type="match status" value="1"/>
</dbReference>
<dbReference type="Proteomes" id="UP000249890">
    <property type="component" value="Chromosome"/>
</dbReference>
<evidence type="ECO:0000259" key="11">
    <source>
        <dbReference type="PROSITE" id="PS50893"/>
    </source>
</evidence>
<protein>
    <submittedName>
        <fullName evidence="12">Sulfate ABC transporter ATP-binding protein</fullName>
    </submittedName>
</protein>
<dbReference type="KEGG" id="pdh:B9T62_02205"/>
<dbReference type="Pfam" id="PF00005">
    <property type="entry name" value="ABC_tran"/>
    <property type="match status" value="1"/>
</dbReference>
<keyword evidence="7 10" id="KW-1133">Transmembrane helix</keyword>
<evidence type="ECO:0000256" key="1">
    <source>
        <dbReference type="ARBA" id="ARBA00004429"/>
    </source>
</evidence>
<keyword evidence="13" id="KW-1185">Reference proteome</keyword>
<dbReference type="InterPro" id="IPR017871">
    <property type="entry name" value="ABC_transporter-like_CS"/>
</dbReference>
<name>A0A2Z2K5A9_9BACL</name>
<sequence>MLQLKNITKSYKTGEFTQVALNKVNLNFRESEFVAVLGQSGSGKTTLLNIIGGLDQYDSGELIINGQSTEHFKDGEWDAYRNNSVGFIFQSYNLISHLSITDNVEMGMTLSGVASAEKHRKALEVLEKVGLKEHVHKKPNQLSGGQMQRVAIARALANNPDIILADEPTGALDSETSEQIMELIKSIAEDKLVIMVTHNPELAESYADRVIRFSDGHAISDSNPLATQKASSNYKLKETSMSFFTALKLSGKNISTKKWRTGLTAFASSIGIIGIALILSLSNGFDKQISSYEAGALSNFPISINQTAMSVDISEHAALEDTKPPAYPADKKLYPYDPSENSILHTNVLTKEYMEYLDKIDPKLIDGISYTRTVNMNMLLSDGEKATTLDKGNLSVTPYPSKQGDGSGSYLEQYYDLLDGSFPSEKTDVVLIVDEYNRLTDAATAALGLDYNVDSIDFSEVVGKELKLIMNNDYYRKNGEQFVVNGTASNLMELYNNDKAVTLNIVGVLRGQEDSRMSTLPAGLAFSDELATSFIEDAKKSEIVLAQQEADINVLTGQVLSEAVSGSGAAGMDAGGMPPMMAPGMGAAGGMAGSLTKENVLASLGATEIPTSVSLYPIDFGTKESITAYLDKWNADRDTKDQVMYTDLAAIVTNISGSIMDGITMVLIAFAAISLIVSLIMIAIITYISVMERTKEIGVLRALGARKKDITRVFNAETFIIGACSGILGIGITYLLTIPVNAILYNLTELSNVAQLNPLHALSLGIISVVLTLIGGFIPAKMAAKKDPVTALRSE</sequence>
<dbReference type="GO" id="GO:0022857">
    <property type="term" value="F:transmembrane transporter activity"/>
    <property type="evidence" value="ECO:0007669"/>
    <property type="project" value="UniProtKB-ARBA"/>
</dbReference>
<dbReference type="GO" id="GO:0005524">
    <property type="term" value="F:ATP binding"/>
    <property type="evidence" value="ECO:0007669"/>
    <property type="project" value="UniProtKB-KW"/>
</dbReference>
<dbReference type="Gene3D" id="3.40.50.300">
    <property type="entry name" value="P-loop containing nucleotide triphosphate hydrolases"/>
    <property type="match status" value="1"/>
</dbReference>
<organism evidence="12 13">
    <name type="scientific">Paenibacillus donghaensis</name>
    <dbReference type="NCBI Taxonomy" id="414771"/>
    <lineage>
        <taxon>Bacteria</taxon>
        <taxon>Bacillati</taxon>
        <taxon>Bacillota</taxon>
        <taxon>Bacilli</taxon>
        <taxon>Bacillales</taxon>
        <taxon>Paenibacillaceae</taxon>
        <taxon>Paenibacillus</taxon>
    </lineage>
</organism>
<evidence type="ECO:0000256" key="7">
    <source>
        <dbReference type="ARBA" id="ARBA00022989"/>
    </source>
</evidence>
<dbReference type="RefSeq" id="WP_087913752.1">
    <property type="nucleotide sequence ID" value="NZ_CP021780.1"/>
</dbReference>
<evidence type="ECO:0000313" key="12">
    <source>
        <dbReference type="EMBL" id="ASA19727.1"/>
    </source>
</evidence>
<feature type="transmembrane region" description="Helical" evidence="10">
    <location>
        <begin position="663"/>
        <end position="688"/>
    </location>
</feature>
<dbReference type="PROSITE" id="PS00211">
    <property type="entry name" value="ABC_TRANSPORTER_1"/>
    <property type="match status" value="1"/>
</dbReference>
<evidence type="ECO:0000256" key="2">
    <source>
        <dbReference type="ARBA" id="ARBA00022448"/>
    </source>
</evidence>
<dbReference type="GO" id="GO:0098796">
    <property type="term" value="C:membrane protein complex"/>
    <property type="evidence" value="ECO:0007669"/>
    <property type="project" value="UniProtKB-ARBA"/>
</dbReference>
<dbReference type="SUPFAM" id="SSF52540">
    <property type="entry name" value="P-loop containing nucleoside triphosphate hydrolases"/>
    <property type="match status" value="1"/>
</dbReference>
<evidence type="ECO:0000256" key="9">
    <source>
        <dbReference type="ARBA" id="ARBA00038388"/>
    </source>
</evidence>
<evidence type="ECO:0000256" key="5">
    <source>
        <dbReference type="ARBA" id="ARBA00022741"/>
    </source>
</evidence>
<dbReference type="InterPro" id="IPR003593">
    <property type="entry name" value="AAA+_ATPase"/>
</dbReference>
<evidence type="ECO:0000256" key="10">
    <source>
        <dbReference type="SAM" id="Phobius"/>
    </source>
</evidence>
<comment type="subcellular location">
    <subcellularLocation>
        <location evidence="1">Cell inner membrane</location>
        <topology evidence="1">Multi-pass membrane protein</topology>
    </subcellularLocation>
</comment>
<keyword evidence="8 10" id="KW-0472">Membrane</keyword>
<keyword evidence="5" id="KW-0547">Nucleotide-binding</keyword>
<evidence type="ECO:0000256" key="6">
    <source>
        <dbReference type="ARBA" id="ARBA00022840"/>
    </source>
</evidence>
<dbReference type="AlphaFoldDB" id="A0A2Z2K5A9"/>
<dbReference type="OrthoDB" id="2079174at2"/>
<evidence type="ECO:0000256" key="4">
    <source>
        <dbReference type="ARBA" id="ARBA00022692"/>
    </source>
</evidence>
<comment type="similarity">
    <text evidence="9">Belongs to the ABC transporter superfamily. Macrolide exporter (TC 3.A.1.122) family.</text>
</comment>
<dbReference type="InterPro" id="IPR027417">
    <property type="entry name" value="P-loop_NTPase"/>
</dbReference>
<evidence type="ECO:0000313" key="13">
    <source>
        <dbReference type="Proteomes" id="UP000249890"/>
    </source>
</evidence>
<dbReference type="PANTHER" id="PTHR42798">
    <property type="entry name" value="LIPOPROTEIN-RELEASING SYSTEM ATP-BINDING PROTEIN LOLD"/>
    <property type="match status" value="1"/>
</dbReference>
<feature type="domain" description="ABC transporter" evidence="11">
    <location>
        <begin position="2"/>
        <end position="240"/>
    </location>
</feature>
<dbReference type="SMART" id="SM00382">
    <property type="entry name" value="AAA"/>
    <property type="match status" value="1"/>
</dbReference>
<reference evidence="12 13" key="1">
    <citation type="submission" date="2017-06" db="EMBL/GenBank/DDBJ databases">
        <title>Complete genome sequence of Paenibacillus donghaensis KCTC 13049T isolated from East Sea sediment, South Korea.</title>
        <authorList>
            <person name="Jung B.K."/>
            <person name="Hong S.-J."/>
            <person name="Shin J.-H."/>
        </authorList>
    </citation>
    <scope>NUCLEOTIDE SEQUENCE [LARGE SCALE GENOMIC DNA]</scope>
    <source>
        <strain evidence="12 13">KCTC 13049</strain>
    </source>
</reference>
<evidence type="ECO:0000256" key="8">
    <source>
        <dbReference type="ARBA" id="ARBA00023136"/>
    </source>
</evidence>
<gene>
    <name evidence="12" type="ORF">B9T62_02205</name>
</gene>
<keyword evidence="6 12" id="KW-0067">ATP-binding</keyword>
<keyword evidence="3" id="KW-1003">Cell membrane</keyword>
<dbReference type="InterPro" id="IPR003439">
    <property type="entry name" value="ABC_transporter-like_ATP-bd"/>
</dbReference>
<dbReference type="EMBL" id="CP021780">
    <property type="protein sequence ID" value="ASA19727.1"/>
    <property type="molecule type" value="Genomic_DNA"/>
</dbReference>
<dbReference type="InterPro" id="IPR017911">
    <property type="entry name" value="MacB-like_ATP-bd"/>
</dbReference>
<proteinExistence type="inferred from homology"/>
<keyword evidence="4 10" id="KW-0812">Transmembrane</keyword>
<dbReference type="GO" id="GO:0005886">
    <property type="term" value="C:plasma membrane"/>
    <property type="evidence" value="ECO:0007669"/>
    <property type="project" value="UniProtKB-SubCell"/>
</dbReference>
<dbReference type="CDD" id="cd03255">
    <property type="entry name" value="ABC_MJ0796_LolCDE_FtsE"/>
    <property type="match status" value="1"/>
</dbReference>
<dbReference type="InterPro" id="IPR003838">
    <property type="entry name" value="ABC3_permease_C"/>
</dbReference>
<dbReference type="Pfam" id="PF02687">
    <property type="entry name" value="FtsX"/>
    <property type="match status" value="1"/>
</dbReference>
<dbReference type="GO" id="GO:0016887">
    <property type="term" value="F:ATP hydrolysis activity"/>
    <property type="evidence" value="ECO:0007669"/>
    <property type="project" value="InterPro"/>
</dbReference>
<evidence type="ECO:0000256" key="3">
    <source>
        <dbReference type="ARBA" id="ARBA00022475"/>
    </source>
</evidence>
<feature type="transmembrane region" description="Helical" evidence="10">
    <location>
        <begin position="716"/>
        <end position="738"/>
    </location>
</feature>
<dbReference type="FunFam" id="3.40.50.300:FF:000032">
    <property type="entry name" value="Export ABC transporter ATP-binding protein"/>
    <property type="match status" value="1"/>
</dbReference>